<dbReference type="PANTHER" id="PTHR34598">
    <property type="entry name" value="BLL6449 PROTEIN"/>
    <property type="match status" value="1"/>
</dbReference>
<evidence type="ECO:0000313" key="1">
    <source>
        <dbReference type="EMBL" id="MBD1597692.1"/>
    </source>
</evidence>
<dbReference type="GO" id="GO:0008168">
    <property type="term" value="F:methyltransferase activity"/>
    <property type="evidence" value="ECO:0007669"/>
    <property type="project" value="UniProtKB-KW"/>
</dbReference>
<accession>A0ABR7YWW4</accession>
<dbReference type="InterPro" id="IPR044053">
    <property type="entry name" value="AsaB-like"/>
</dbReference>
<name>A0ABR7YWW4_9PSED</name>
<dbReference type="PANTHER" id="PTHR34598:SF3">
    <property type="entry name" value="OXIDOREDUCTASE AN1597"/>
    <property type="match status" value="1"/>
</dbReference>
<protein>
    <submittedName>
        <fullName evidence="1">Methyltransferase</fullName>
    </submittedName>
</protein>
<dbReference type="NCBIfam" id="NF041278">
    <property type="entry name" value="CmcJ_NvfI_EfuI"/>
    <property type="match status" value="1"/>
</dbReference>
<reference evidence="1 2" key="1">
    <citation type="journal article" date="2020" name="Insects">
        <title>Bacteria Belonging to Pseudomonas typographi sp. nov. from the Bark Beetle Ips typographus Have Genomic Potential to Aid in the Host Ecology.</title>
        <authorList>
            <person name="Peral-Aranega E."/>
            <person name="Saati-Santamaria Z."/>
            <person name="Kolarik M."/>
            <person name="Rivas R."/>
            <person name="Garcia-Fraile P."/>
        </authorList>
    </citation>
    <scope>NUCLEOTIDE SEQUENCE [LARGE SCALE GENOMIC DNA]</scope>
    <source>
        <strain evidence="1 2">CA3A</strain>
    </source>
</reference>
<dbReference type="GO" id="GO:0032259">
    <property type="term" value="P:methylation"/>
    <property type="evidence" value="ECO:0007669"/>
    <property type="project" value="UniProtKB-KW"/>
</dbReference>
<dbReference type="Proteomes" id="UP000805841">
    <property type="component" value="Unassembled WGS sequence"/>
</dbReference>
<keyword evidence="2" id="KW-1185">Reference proteome</keyword>
<dbReference type="RefSeq" id="WP_190417239.1">
    <property type="nucleotide sequence ID" value="NZ_JAAOCA010000003.1"/>
</dbReference>
<keyword evidence="1" id="KW-0489">Methyltransferase</keyword>
<sequence length="272" mass="30813">MGSLNSSNARVEGVVNYLLDTGKRPVTYATANPEGAEPYQREVDPTRVLIQDARLLSHAPRLDVEGFEKVVQPTELDLQDEAQIIERYYTETENLLKAATGAVKVVVFDHTVRIDEPGREVRGLREPVRYVHNDQTPRSAQRRVFDHLPKQEAEYRSHRRFAIINVWRPIGAPVYSTPLALCDARTLADADLVASDLVYPDKVGETWSIKANPAHRWYYYPQLRPDEALLLKIYDSQPGVAQLTAHTAFDDPNSPPGAPPRRSIELRTLVFY</sequence>
<dbReference type="EMBL" id="JAAOCA010000003">
    <property type="protein sequence ID" value="MBD1597692.1"/>
    <property type="molecule type" value="Genomic_DNA"/>
</dbReference>
<keyword evidence="1" id="KW-0808">Transferase</keyword>
<comment type="caution">
    <text evidence="1">The sequence shown here is derived from an EMBL/GenBank/DDBJ whole genome shotgun (WGS) entry which is preliminary data.</text>
</comment>
<proteinExistence type="predicted"/>
<gene>
    <name evidence="1" type="ORF">HAQ05_03050</name>
</gene>
<evidence type="ECO:0000313" key="2">
    <source>
        <dbReference type="Proteomes" id="UP000805841"/>
    </source>
</evidence>
<organism evidence="1 2">
    <name type="scientific">Pseudomonas typographi</name>
    <dbReference type="NCBI Taxonomy" id="2715964"/>
    <lineage>
        <taxon>Bacteria</taxon>
        <taxon>Pseudomonadati</taxon>
        <taxon>Pseudomonadota</taxon>
        <taxon>Gammaproteobacteria</taxon>
        <taxon>Pseudomonadales</taxon>
        <taxon>Pseudomonadaceae</taxon>
        <taxon>Pseudomonas</taxon>
    </lineage>
</organism>